<dbReference type="Proteomes" id="UP000219286">
    <property type="component" value="Unassembled WGS sequence"/>
</dbReference>
<dbReference type="AlphaFoldDB" id="A0A2H3A4Z8"/>
<keyword evidence="2" id="KW-1185">Reference proteome</keyword>
<name>A0A2H3A4Z8_TRIPA</name>
<dbReference type="InterPro" id="IPR036396">
    <property type="entry name" value="Cyt_P450_sf"/>
</dbReference>
<dbReference type="GO" id="GO:0016705">
    <property type="term" value="F:oxidoreductase activity, acting on paired donors, with incorporation or reduction of molecular oxygen"/>
    <property type="evidence" value="ECO:0007669"/>
    <property type="project" value="InterPro"/>
</dbReference>
<proteinExistence type="predicted"/>
<dbReference type="GO" id="GO:0020037">
    <property type="term" value="F:heme binding"/>
    <property type="evidence" value="ECO:0007669"/>
    <property type="project" value="InterPro"/>
</dbReference>
<organism evidence="1 2">
    <name type="scientific">Trichoderma parareesei</name>
    <name type="common">Filamentous fungus</name>
    <dbReference type="NCBI Taxonomy" id="858221"/>
    <lineage>
        <taxon>Eukaryota</taxon>
        <taxon>Fungi</taxon>
        <taxon>Dikarya</taxon>
        <taxon>Ascomycota</taxon>
        <taxon>Pezizomycotina</taxon>
        <taxon>Sordariomycetes</taxon>
        <taxon>Hypocreomycetidae</taxon>
        <taxon>Hypocreales</taxon>
        <taxon>Hypocreaceae</taxon>
        <taxon>Trichoderma</taxon>
    </lineage>
</organism>
<dbReference type="Gene3D" id="1.10.630.10">
    <property type="entry name" value="Cytochrome P450"/>
    <property type="match status" value="1"/>
</dbReference>
<dbReference type="EMBL" id="LFMI01000747">
    <property type="protein sequence ID" value="OTA07051.1"/>
    <property type="molecule type" value="Genomic_DNA"/>
</dbReference>
<dbReference type="GO" id="GO:0004497">
    <property type="term" value="F:monooxygenase activity"/>
    <property type="evidence" value="ECO:0007669"/>
    <property type="project" value="InterPro"/>
</dbReference>
<sequence>MTKWFRFYGFDVMGDLAFGKSFNMLETSRNHWAIDLLDAEILPLALQFPVWLLRFGMNMPVISRDWWTFIGFCRDRL</sequence>
<accession>A0A2H3A4Z8</accession>
<reference evidence="1 2" key="1">
    <citation type="journal article" date="2015" name="Genome Announc.">
        <title>Genome sequence and annotation of Trichoderma parareesei, the ancestor of the cellulase producer Trichoderma reesei.</title>
        <authorList>
            <person name="Yang D."/>
            <person name="Pomraning K."/>
            <person name="Kopchinskiy A."/>
            <person name="Karimi Aghcheh R."/>
            <person name="Atanasova L."/>
            <person name="Chenthamara K."/>
            <person name="Baker S.E."/>
            <person name="Zhang R."/>
            <person name="Shen Q."/>
            <person name="Freitag M."/>
            <person name="Kubicek C.P."/>
            <person name="Druzhinina I.S."/>
        </authorList>
    </citation>
    <scope>NUCLEOTIDE SEQUENCE [LARGE SCALE GENOMIC DNA]</scope>
    <source>
        <strain evidence="1 2">CBS 125925</strain>
    </source>
</reference>
<evidence type="ECO:0000313" key="2">
    <source>
        <dbReference type="Proteomes" id="UP000219286"/>
    </source>
</evidence>
<protein>
    <submittedName>
        <fullName evidence="1">Uncharacterized protein</fullName>
    </submittedName>
</protein>
<dbReference type="GO" id="GO:0005506">
    <property type="term" value="F:iron ion binding"/>
    <property type="evidence" value="ECO:0007669"/>
    <property type="project" value="InterPro"/>
</dbReference>
<gene>
    <name evidence="1" type="ORF">A9Z42_0079230</name>
</gene>
<comment type="caution">
    <text evidence="1">The sequence shown here is derived from an EMBL/GenBank/DDBJ whole genome shotgun (WGS) entry which is preliminary data.</text>
</comment>
<evidence type="ECO:0000313" key="1">
    <source>
        <dbReference type="EMBL" id="OTA07051.1"/>
    </source>
</evidence>